<dbReference type="InterPro" id="IPR052592">
    <property type="entry name" value="LRR-RLK"/>
</dbReference>
<feature type="compositionally biased region" description="Polar residues" evidence="3">
    <location>
        <begin position="197"/>
        <end position="210"/>
    </location>
</feature>
<feature type="transmembrane region" description="Helical" evidence="4">
    <location>
        <begin position="216"/>
        <end position="240"/>
    </location>
</feature>
<dbReference type="InterPro" id="IPR001611">
    <property type="entry name" value="Leu-rich_rpt"/>
</dbReference>
<evidence type="ECO:0000256" key="1">
    <source>
        <dbReference type="ARBA" id="ARBA00022614"/>
    </source>
</evidence>
<dbReference type="PANTHER" id="PTHR48054">
    <property type="entry name" value="RECEPTOR KINASE-LIKE PROTEIN XA21"/>
    <property type="match status" value="1"/>
</dbReference>
<accession>A0A9N8DAG3</accession>
<feature type="region of interest" description="Disordered" evidence="3">
    <location>
        <begin position="1"/>
        <end position="37"/>
    </location>
</feature>
<feature type="compositionally biased region" description="Polar residues" evidence="3">
    <location>
        <begin position="149"/>
        <end position="163"/>
    </location>
</feature>
<proteinExistence type="predicted"/>
<keyword evidence="6" id="KW-1185">Reference proteome</keyword>
<evidence type="ECO:0000313" key="5">
    <source>
        <dbReference type="EMBL" id="CAB9499059.1"/>
    </source>
</evidence>
<gene>
    <name evidence="5" type="ORF">SEMRO_52_G031210.1</name>
</gene>
<reference evidence="5" key="1">
    <citation type="submission" date="2020-06" db="EMBL/GenBank/DDBJ databases">
        <authorList>
            <consortium name="Plant Systems Biology data submission"/>
        </authorList>
    </citation>
    <scope>NUCLEOTIDE SEQUENCE</scope>
    <source>
        <strain evidence="5">D6</strain>
    </source>
</reference>
<feature type="region of interest" description="Disordered" evidence="3">
    <location>
        <begin position="189"/>
        <end position="210"/>
    </location>
</feature>
<dbReference type="InterPro" id="IPR032675">
    <property type="entry name" value="LRR_dom_sf"/>
</dbReference>
<dbReference type="SUPFAM" id="SSF52047">
    <property type="entry name" value="RNI-like"/>
    <property type="match status" value="1"/>
</dbReference>
<feature type="compositionally biased region" description="Low complexity" evidence="3">
    <location>
        <begin position="135"/>
        <end position="148"/>
    </location>
</feature>
<keyword evidence="4" id="KW-0472">Membrane</keyword>
<keyword evidence="1" id="KW-0433">Leucine-rich repeat</keyword>
<dbReference type="Pfam" id="PF00560">
    <property type="entry name" value="LRR_1"/>
    <property type="match status" value="2"/>
</dbReference>
<evidence type="ECO:0000256" key="4">
    <source>
        <dbReference type="SAM" id="Phobius"/>
    </source>
</evidence>
<dbReference type="Gene3D" id="3.80.10.10">
    <property type="entry name" value="Ribonuclease Inhibitor"/>
    <property type="match status" value="3"/>
</dbReference>
<name>A0A9N8DAG3_9STRA</name>
<dbReference type="Proteomes" id="UP001153069">
    <property type="component" value="Unassembled WGS sequence"/>
</dbReference>
<evidence type="ECO:0000256" key="3">
    <source>
        <dbReference type="SAM" id="MobiDB-lite"/>
    </source>
</evidence>
<dbReference type="AlphaFoldDB" id="A0A9N8DAG3"/>
<dbReference type="FunFam" id="3.80.10.10:FF:000041">
    <property type="entry name" value="LRR receptor-like serine/threonine-protein kinase ERECTA"/>
    <property type="match status" value="1"/>
</dbReference>
<evidence type="ECO:0000256" key="2">
    <source>
        <dbReference type="ARBA" id="ARBA00022737"/>
    </source>
</evidence>
<keyword evidence="2" id="KW-0677">Repeat</keyword>
<organism evidence="5 6">
    <name type="scientific">Seminavis robusta</name>
    <dbReference type="NCBI Taxonomy" id="568900"/>
    <lineage>
        <taxon>Eukaryota</taxon>
        <taxon>Sar</taxon>
        <taxon>Stramenopiles</taxon>
        <taxon>Ochrophyta</taxon>
        <taxon>Bacillariophyta</taxon>
        <taxon>Bacillariophyceae</taxon>
        <taxon>Bacillariophycidae</taxon>
        <taxon>Naviculales</taxon>
        <taxon>Naviculaceae</taxon>
        <taxon>Seminavis</taxon>
    </lineage>
</organism>
<feature type="region of interest" description="Disordered" evidence="3">
    <location>
        <begin position="129"/>
        <end position="163"/>
    </location>
</feature>
<dbReference type="EMBL" id="CAICTM010000051">
    <property type="protein sequence ID" value="CAB9499059.1"/>
    <property type="molecule type" value="Genomic_DNA"/>
</dbReference>
<sequence length="776" mass="84094">MGKEEVNTKMDKTELETTSSTVVSTSEKDKAEEMDAGVSTIKDDIRRCENTGIAEVLKQQQQQELAEEDHPLESSFVASIEPLPSVSQQGQQGVGPGAFFTNAHNGHLTPAGKTPLNVLGAELRMANKPGLTIHNNTRTTRSSINSSSAQDPPESTTTDTQAQNNSYLMVANPINEQDEATARLGLPKAEEYDPEANSRTNTTRNQNDDLSSSKKALYVGAFLVVVVAAIALVILLVLALPKEETASSSSNTHHTEHDNNHTTTTITITPTVAPTTSTTEEMTLPEYVLHLLPHHTQQQIQQDNTSAQALAFDWVLQDLHNDNDYSDERIQQRFALATLYHATAGPSWSSNAHWLDHSVHECHWHTMASFALKDTLQYVYPGFLQEFFPPSAAPPTTCNDQGLFQHLWLDQNNLVGSLPEELYLLTHLQTLSMGVNRLQGTISTRIGQLTALEGLALYFFQAKPGSSSTVPTEIGLLSNLRGIGLNDNHHSGTLPTQLWKLTQLSTIITSRNPQLHFQIPTEIGLFSQLRWLNVDDCNIGGTLPTELGLVKSLEWNAMGGNQISGFIPSELGLLTNLRQASYYGNQFHGTIPTEIGQMTSLNLLSFRANALLTGTVPSELGQLTSLTFSLNLQDNPHLSGTLPTTLGRLTNLQKLSVVNNNHSGPLFTELGYLTALQRLNVANNSFTGTIPEELSALQSSLYAVGLQGNTRLSGTVPPALCRLNGTCAVTALIDCGTTSGLVFDCTSLLCGCGCTSCGEDGMANNETSTTILLPQG</sequence>
<keyword evidence="4" id="KW-1133">Transmembrane helix</keyword>
<keyword evidence="4" id="KW-0812">Transmembrane</keyword>
<evidence type="ECO:0000313" key="6">
    <source>
        <dbReference type="Proteomes" id="UP001153069"/>
    </source>
</evidence>
<protein>
    <submittedName>
        <fullName evidence="5">Leucine Rich Repeat</fullName>
    </submittedName>
</protein>
<feature type="compositionally biased region" description="Basic and acidic residues" evidence="3">
    <location>
        <begin position="1"/>
        <end position="15"/>
    </location>
</feature>
<dbReference type="OrthoDB" id="38453at2759"/>
<comment type="caution">
    <text evidence="5">The sequence shown here is derived from an EMBL/GenBank/DDBJ whole genome shotgun (WGS) entry which is preliminary data.</text>
</comment>
<dbReference type="PANTHER" id="PTHR48054:SF82">
    <property type="entry name" value="LRR RECEPTOR-LIKE SERINE_THREONINE-PROTEIN KINASE FLS2"/>
    <property type="match status" value="1"/>
</dbReference>